<comment type="caution">
    <text evidence="2">The sequence shown here is derived from an EMBL/GenBank/DDBJ whole genome shotgun (WGS) entry which is preliminary data.</text>
</comment>
<accession>A0ABU7SIN4</accession>
<sequence>MLLLLCACVGGGVWWLVDRAGDDSGPDVGAPAPSSSAGSTPSRPPGTPSERYAKGDCVVNDGTDDEPELRKVPCGPGTYEVVSRIPFSTDADQCKNDPVFGSPEADANYVQDDPLDLGDFVLCLKRR</sequence>
<dbReference type="Proteomes" id="UP001339911">
    <property type="component" value="Unassembled WGS sequence"/>
</dbReference>
<dbReference type="EMBL" id="JAZGQL010000019">
    <property type="protein sequence ID" value="MEE6309817.1"/>
    <property type="molecule type" value="Genomic_DNA"/>
</dbReference>
<feature type="region of interest" description="Disordered" evidence="1">
    <location>
        <begin position="19"/>
        <end position="72"/>
    </location>
</feature>
<keyword evidence="3" id="KW-1185">Reference proteome</keyword>
<evidence type="ECO:0000256" key="1">
    <source>
        <dbReference type="SAM" id="MobiDB-lite"/>
    </source>
</evidence>
<evidence type="ECO:0000313" key="2">
    <source>
        <dbReference type="EMBL" id="MEE6309817.1"/>
    </source>
</evidence>
<dbReference type="RefSeq" id="WP_331210070.1">
    <property type="nucleotide sequence ID" value="NZ_JAZGQL010000019.1"/>
</dbReference>
<name>A0ABU7SIN4_9ACTN</name>
<protein>
    <recommendedName>
        <fullName evidence="4">Secreted protein</fullName>
    </recommendedName>
</protein>
<evidence type="ECO:0008006" key="4">
    <source>
        <dbReference type="Google" id="ProtNLM"/>
    </source>
</evidence>
<feature type="compositionally biased region" description="Low complexity" evidence="1">
    <location>
        <begin position="26"/>
        <end position="41"/>
    </location>
</feature>
<evidence type="ECO:0000313" key="3">
    <source>
        <dbReference type="Proteomes" id="UP001339911"/>
    </source>
</evidence>
<proteinExistence type="predicted"/>
<reference evidence="2 3" key="1">
    <citation type="submission" date="2024-01" db="EMBL/GenBank/DDBJ databases">
        <title>Genome insights into Plantactinospora veratri sp. nov.</title>
        <authorList>
            <person name="Wang L."/>
        </authorList>
    </citation>
    <scope>NUCLEOTIDE SEQUENCE [LARGE SCALE GENOMIC DNA]</scope>
    <source>
        <strain evidence="2 3">NEAU-FHS4</strain>
    </source>
</reference>
<organism evidence="2 3">
    <name type="scientific">Plantactinospora veratri</name>
    <dbReference type="NCBI Taxonomy" id="1436122"/>
    <lineage>
        <taxon>Bacteria</taxon>
        <taxon>Bacillati</taxon>
        <taxon>Actinomycetota</taxon>
        <taxon>Actinomycetes</taxon>
        <taxon>Micromonosporales</taxon>
        <taxon>Micromonosporaceae</taxon>
        <taxon>Plantactinospora</taxon>
    </lineage>
</organism>
<gene>
    <name evidence="2" type="ORF">V1634_23565</name>
</gene>